<dbReference type="GO" id="GO:0016787">
    <property type="term" value="F:hydrolase activity"/>
    <property type="evidence" value="ECO:0007669"/>
    <property type="project" value="UniProtKB-KW"/>
</dbReference>
<keyword evidence="1" id="KW-0472">Membrane</keyword>
<organism evidence="3 4">
    <name type="scientific">Natronogracilivirga saccharolytica</name>
    <dbReference type="NCBI Taxonomy" id="2812953"/>
    <lineage>
        <taxon>Bacteria</taxon>
        <taxon>Pseudomonadati</taxon>
        <taxon>Balneolota</taxon>
        <taxon>Balneolia</taxon>
        <taxon>Balneolales</taxon>
        <taxon>Cyclonatronaceae</taxon>
        <taxon>Natronogracilivirga</taxon>
    </lineage>
</organism>
<dbReference type="Pfam" id="PF00561">
    <property type="entry name" value="Abhydrolase_1"/>
    <property type="match status" value="1"/>
</dbReference>
<proteinExistence type="predicted"/>
<evidence type="ECO:0000313" key="4">
    <source>
        <dbReference type="Proteomes" id="UP000673975"/>
    </source>
</evidence>
<dbReference type="SUPFAM" id="SSF53474">
    <property type="entry name" value="alpha/beta-Hydrolases"/>
    <property type="match status" value="1"/>
</dbReference>
<evidence type="ECO:0000259" key="2">
    <source>
        <dbReference type="Pfam" id="PF00561"/>
    </source>
</evidence>
<dbReference type="AlphaFoldDB" id="A0A8J7RTC1"/>
<evidence type="ECO:0000256" key="1">
    <source>
        <dbReference type="SAM" id="Phobius"/>
    </source>
</evidence>
<name>A0A8J7RTC1_9BACT</name>
<dbReference type="PANTHER" id="PTHR12277:SF81">
    <property type="entry name" value="PROTEIN ABHD13"/>
    <property type="match status" value="1"/>
</dbReference>
<sequence length="274" mass="30764">MTGSTFLWIIGIVAGGYLLLLLLMYIFQSAFVYFPTRSIVMTPADRGWEYEDVYLHTDDDYRLHGWYIPVSNGRGTVLFFHGNAGNISGRLESISVFRELGLNVFIFDYRGYGKSEGSPSEKGTYKDAEAAWRFLTEVQNVPPDEIILFGRSLGGGIASWLGSNVSAGAVVLESTFTSAPDLAGELYPIIPARALMTIRYPVRNHLDDIAMPVMIAHSPQDDVIPYHHGKKLYELAGEPKTWLEMRGGHNDGFIQSEPGYSETWDRFIREHIEN</sequence>
<accession>A0A8J7RTC1</accession>
<dbReference type="Gene3D" id="3.40.50.1820">
    <property type="entry name" value="alpha/beta hydrolase"/>
    <property type="match status" value="1"/>
</dbReference>
<feature type="transmembrane region" description="Helical" evidence="1">
    <location>
        <begin position="6"/>
        <end position="27"/>
    </location>
</feature>
<gene>
    <name evidence="3" type="ORF">NATSA_07895</name>
</gene>
<evidence type="ECO:0000313" key="3">
    <source>
        <dbReference type="EMBL" id="MBP3192582.1"/>
    </source>
</evidence>
<dbReference type="InterPro" id="IPR029058">
    <property type="entry name" value="AB_hydrolase_fold"/>
</dbReference>
<keyword evidence="3" id="KW-0378">Hydrolase</keyword>
<reference evidence="3" key="1">
    <citation type="submission" date="2021-02" db="EMBL/GenBank/DDBJ databases">
        <title>Natronogracilivirga saccharolytica gen. nov. sp. nov. a new anaerobic, haloalkiliphilic carbohydrate-fermenting bacterium from soda lake and proposing of Cyclonatronumiaceae fam. nov. in the phylum Balneolaeota.</title>
        <authorList>
            <person name="Zhilina T.N."/>
            <person name="Sorokin D.Y."/>
            <person name="Zavarzina D.G."/>
            <person name="Toshchakov S.V."/>
            <person name="Kublanov I.V."/>
        </authorList>
    </citation>
    <scope>NUCLEOTIDE SEQUENCE</scope>
    <source>
        <strain evidence="3">Z-1702</strain>
    </source>
</reference>
<dbReference type="PANTHER" id="PTHR12277">
    <property type="entry name" value="ALPHA/BETA HYDROLASE DOMAIN-CONTAINING PROTEIN"/>
    <property type="match status" value="1"/>
</dbReference>
<protein>
    <submittedName>
        <fullName evidence="3">Alpha/beta hydrolase</fullName>
    </submittedName>
</protein>
<comment type="caution">
    <text evidence="3">The sequence shown here is derived from an EMBL/GenBank/DDBJ whole genome shotgun (WGS) entry which is preliminary data.</text>
</comment>
<keyword evidence="1" id="KW-1133">Transmembrane helix</keyword>
<dbReference type="RefSeq" id="WP_210511482.1">
    <property type="nucleotide sequence ID" value="NZ_JAFIDN010000005.1"/>
</dbReference>
<dbReference type="EMBL" id="JAFIDN010000005">
    <property type="protein sequence ID" value="MBP3192582.1"/>
    <property type="molecule type" value="Genomic_DNA"/>
</dbReference>
<feature type="domain" description="AB hydrolase-1" evidence="2">
    <location>
        <begin position="76"/>
        <end position="164"/>
    </location>
</feature>
<keyword evidence="4" id="KW-1185">Reference proteome</keyword>
<dbReference type="Proteomes" id="UP000673975">
    <property type="component" value="Unassembled WGS sequence"/>
</dbReference>
<keyword evidence="1" id="KW-0812">Transmembrane</keyword>
<dbReference type="InterPro" id="IPR000073">
    <property type="entry name" value="AB_hydrolase_1"/>
</dbReference>